<dbReference type="STRING" id="29341.RSJ17_07245"/>
<keyword evidence="2" id="KW-0813">Transport</keyword>
<feature type="transmembrane region" description="Helical" evidence="7">
    <location>
        <begin position="56"/>
        <end position="79"/>
    </location>
</feature>
<name>A0A0C1TZ86_9CLOT</name>
<evidence type="ECO:0000256" key="6">
    <source>
        <dbReference type="ARBA" id="ARBA00023136"/>
    </source>
</evidence>
<dbReference type="OrthoDB" id="9776324at2"/>
<feature type="transmembrane region" description="Helical" evidence="7">
    <location>
        <begin position="15"/>
        <end position="36"/>
    </location>
</feature>
<dbReference type="InterPro" id="IPR048279">
    <property type="entry name" value="MdtK-like"/>
</dbReference>
<gene>
    <name evidence="8" type="ORF">U732_888</name>
</gene>
<feature type="transmembrane region" description="Helical" evidence="7">
    <location>
        <begin position="282"/>
        <end position="302"/>
    </location>
</feature>
<dbReference type="AlphaFoldDB" id="A0A0C1TZ86"/>
<dbReference type="InterPro" id="IPR002528">
    <property type="entry name" value="MATE_fam"/>
</dbReference>
<dbReference type="EMBL" id="AYSO01000020">
    <property type="protein sequence ID" value="KIE44568.1"/>
    <property type="molecule type" value="Genomic_DNA"/>
</dbReference>
<feature type="transmembrane region" description="Helical" evidence="7">
    <location>
        <begin position="137"/>
        <end position="158"/>
    </location>
</feature>
<evidence type="ECO:0000256" key="3">
    <source>
        <dbReference type="ARBA" id="ARBA00022475"/>
    </source>
</evidence>
<dbReference type="Pfam" id="PF01554">
    <property type="entry name" value="MatE"/>
    <property type="match status" value="2"/>
</dbReference>
<reference evidence="8 9" key="1">
    <citation type="journal article" date="2015" name="Infect. Genet. Evol.">
        <title>Genomic sequences of six botulinum neurotoxin-producing strains representing three clostridial species illustrate the mobility and diversity of botulinum neurotoxin genes.</title>
        <authorList>
            <person name="Smith T.J."/>
            <person name="Hill K.K."/>
            <person name="Xie G."/>
            <person name="Foley B.T."/>
            <person name="Williamson C.H."/>
            <person name="Foster J.T."/>
            <person name="Johnson S.L."/>
            <person name="Chertkov O."/>
            <person name="Teshima H."/>
            <person name="Gibbons H.S."/>
            <person name="Johnsky L.A."/>
            <person name="Karavis M.A."/>
            <person name="Smith L.A."/>
        </authorList>
    </citation>
    <scope>NUCLEOTIDE SEQUENCE [LARGE SCALE GENOMIC DNA]</scope>
    <source>
        <strain evidence="8 9">CDC 2741</strain>
    </source>
</reference>
<keyword evidence="5 7" id="KW-1133">Transmembrane helix</keyword>
<dbReference type="GO" id="GO:0015297">
    <property type="term" value="F:antiporter activity"/>
    <property type="evidence" value="ECO:0007669"/>
    <property type="project" value="InterPro"/>
</dbReference>
<sequence length="459" mass="50584">MNGEKRKNLILNGELYRVIITLSLPIMINNLIQTLYNLADGVWVSKIGSVEFAATSFVWPVNFLFISLGMGLSIAGTSILSQLIGASRYEEANKYSSQLIVISLISSIFFAIIGYIISPVVIKLMGATGDLANYSNIYLRITFLDMPFTFLFFNFNSIMNSQGNTLTPTILSGISAILNVILDPIFIFTFKMGIAGAAIATLLSKALLAVAGIYILINSSTMIRPSFKNFKFDRRIIRKIINVALPSSIGQSGSALGFIVLNGFIVSYGTATLAAFGMVNRITSLVMQPAMGIGAALTSIVGQNLGADKIDRVKEAFGKSLKLTISFSIVGCILMILADKQIINFFMQSKDDVEVISQGIVYLRYISASMPLMGIFSVLQGIFQGSGHTKYSMAMEIGRLWFVRLPMILIFKHFTNVGSSGIWFSMSFSNLIVCVYGFLIYRKNHWQRKVIRMEEAIQK</sequence>
<feature type="transmembrane region" description="Helical" evidence="7">
    <location>
        <begin position="99"/>
        <end position="117"/>
    </location>
</feature>
<dbReference type="PANTHER" id="PTHR43549:SF2">
    <property type="entry name" value="MULTIDRUG RESISTANCE PROTEIN NORM-RELATED"/>
    <property type="match status" value="1"/>
</dbReference>
<organism evidence="8 9">
    <name type="scientific">Clostridium argentinense CDC 2741</name>
    <dbReference type="NCBI Taxonomy" id="1418104"/>
    <lineage>
        <taxon>Bacteria</taxon>
        <taxon>Bacillati</taxon>
        <taxon>Bacillota</taxon>
        <taxon>Clostridia</taxon>
        <taxon>Eubacteriales</taxon>
        <taxon>Clostridiaceae</taxon>
        <taxon>Clostridium</taxon>
    </lineage>
</organism>
<evidence type="ECO:0000256" key="4">
    <source>
        <dbReference type="ARBA" id="ARBA00022692"/>
    </source>
</evidence>
<feature type="transmembrane region" description="Helical" evidence="7">
    <location>
        <begin position="323"/>
        <end position="343"/>
    </location>
</feature>
<keyword evidence="4 7" id="KW-0812">Transmembrane</keyword>
<dbReference type="Proteomes" id="UP000031366">
    <property type="component" value="Unassembled WGS sequence"/>
</dbReference>
<comment type="subcellular location">
    <subcellularLocation>
        <location evidence="1">Cell membrane</location>
        <topology evidence="1">Multi-pass membrane protein</topology>
    </subcellularLocation>
</comment>
<dbReference type="RefSeq" id="WP_039637038.1">
    <property type="nucleotide sequence ID" value="NZ_AYSO01000020.1"/>
</dbReference>
<feature type="transmembrane region" description="Helical" evidence="7">
    <location>
        <begin position="194"/>
        <end position="217"/>
    </location>
</feature>
<feature type="transmembrane region" description="Helical" evidence="7">
    <location>
        <begin position="421"/>
        <end position="441"/>
    </location>
</feature>
<dbReference type="NCBIfam" id="TIGR00797">
    <property type="entry name" value="matE"/>
    <property type="match status" value="1"/>
</dbReference>
<evidence type="ECO:0000256" key="1">
    <source>
        <dbReference type="ARBA" id="ARBA00004651"/>
    </source>
</evidence>
<feature type="transmembrane region" description="Helical" evidence="7">
    <location>
        <begin position="397"/>
        <end position="415"/>
    </location>
</feature>
<keyword evidence="9" id="KW-1185">Reference proteome</keyword>
<feature type="transmembrane region" description="Helical" evidence="7">
    <location>
        <begin position="170"/>
        <end position="188"/>
    </location>
</feature>
<evidence type="ECO:0000256" key="7">
    <source>
        <dbReference type="SAM" id="Phobius"/>
    </source>
</evidence>
<dbReference type="GO" id="GO:0005886">
    <property type="term" value="C:plasma membrane"/>
    <property type="evidence" value="ECO:0007669"/>
    <property type="project" value="UniProtKB-SubCell"/>
</dbReference>
<accession>A0A0C1TZ86</accession>
<evidence type="ECO:0000313" key="9">
    <source>
        <dbReference type="Proteomes" id="UP000031366"/>
    </source>
</evidence>
<comment type="caution">
    <text evidence="8">The sequence shown here is derived from an EMBL/GenBank/DDBJ whole genome shotgun (WGS) entry which is preliminary data.</text>
</comment>
<keyword evidence="6 7" id="KW-0472">Membrane</keyword>
<dbReference type="InterPro" id="IPR052031">
    <property type="entry name" value="Membrane_Transporter-Flippase"/>
</dbReference>
<evidence type="ECO:0000256" key="5">
    <source>
        <dbReference type="ARBA" id="ARBA00022989"/>
    </source>
</evidence>
<feature type="transmembrane region" description="Helical" evidence="7">
    <location>
        <begin position="363"/>
        <end position="385"/>
    </location>
</feature>
<dbReference type="GO" id="GO:0042910">
    <property type="term" value="F:xenobiotic transmembrane transporter activity"/>
    <property type="evidence" value="ECO:0007669"/>
    <property type="project" value="InterPro"/>
</dbReference>
<keyword evidence="3" id="KW-1003">Cell membrane</keyword>
<dbReference type="PANTHER" id="PTHR43549">
    <property type="entry name" value="MULTIDRUG RESISTANCE PROTEIN YPNP-RELATED"/>
    <property type="match status" value="1"/>
</dbReference>
<proteinExistence type="predicted"/>
<dbReference type="PIRSF" id="PIRSF006603">
    <property type="entry name" value="DinF"/>
    <property type="match status" value="1"/>
</dbReference>
<protein>
    <submittedName>
        <fullName evidence="8">MATE efflux family protein</fullName>
    </submittedName>
</protein>
<evidence type="ECO:0000313" key="8">
    <source>
        <dbReference type="EMBL" id="KIE44568.1"/>
    </source>
</evidence>
<evidence type="ECO:0000256" key="2">
    <source>
        <dbReference type="ARBA" id="ARBA00022448"/>
    </source>
</evidence>